<evidence type="ECO:0000313" key="11">
    <source>
        <dbReference type="EMBL" id="WMV56047.1"/>
    </source>
</evidence>
<evidence type="ECO:0000256" key="3">
    <source>
        <dbReference type="ARBA" id="ARBA00022741"/>
    </source>
</evidence>
<name>A0AAF0V0E8_SOLVR</name>
<keyword evidence="6 8" id="KW-0067">ATP-binding</keyword>
<dbReference type="InterPro" id="IPR027238">
    <property type="entry name" value="RuvB-like"/>
</dbReference>
<dbReference type="Proteomes" id="UP001234989">
    <property type="component" value="Chromosome 11"/>
</dbReference>
<comment type="similarity">
    <text evidence="2 8">Belongs to the RuvB family.</text>
</comment>
<dbReference type="Pfam" id="PF06068">
    <property type="entry name" value="TIP49"/>
    <property type="match status" value="1"/>
</dbReference>
<dbReference type="Gene3D" id="1.10.8.60">
    <property type="match status" value="1"/>
</dbReference>
<dbReference type="SUPFAM" id="SSF52540">
    <property type="entry name" value="P-loop containing nucleoside triphosphate hydrolases"/>
    <property type="match status" value="1"/>
</dbReference>
<evidence type="ECO:0000256" key="1">
    <source>
        <dbReference type="ARBA" id="ARBA00004123"/>
    </source>
</evidence>
<accession>A0AAF0V0E8</accession>
<dbReference type="InterPro" id="IPR012340">
    <property type="entry name" value="NA-bd_OB-fold"/>
</dbReference>
<evidence type="ECO:0000256" key="5">
    <source>
        <dbReference type="ARBA" id="ARBA00022806"/>
    </source>
</evidence>
<organism evidence="11 12">
    <name type="scientific">Solanum verrucosum</name>
    <dbReference type="NCBI Taxonomy" id="315347"/>
    <lineage>
        <taxon>Eukaryota</taxon>
        <taxon>Viridiplantae</taxon>
        <taxon>Streptophyta</taxon>
        <taxon>Embryophyta</taxon>
        <taxon>Tracheophyta</taxon>
        <taxon>Spermatophyta</taxon>
        <taxon>Magnoliopsida</taxon>
        <taxon>eudicotyledons</taxon>
        <taxon>Gunneridae</taxon>
        <taxon>Pentapetalae</taxon>
        <taxon>asterids</taxon>
        <taxon>lamiids</taxon>
        <taxon>Solanales</taxon>
        <taxon>Solanaceae</taxon>
        <taxon>Solanoideae</taxon>
        <taxon>Solaneae</taxon>
        <taxon>Solanum</taxon>
    </lineage>
</organism>
<dbReference type="SUPFAM" id="SSF50249">
    <property type="entry name" value="Nucleic acid-binding proteins"/>
    <property type="match status" value="1"/>
</dbReference>
<dbReference type="InterPro" id="IPR003593">
    <property type="entry name" value="AAA+_ATPase"/>
</dbReference>
<feature type="region of interest" description="Disordered" evidence="9">
    <location>
        <begin position="16"/>
        <end position="41"/>
    </location>
</feature>
<feature type="compositionally biased region" description="Basic residues" evidence="9">
    <location>
        <begin position="32"/>
        <end position="41"/>
    </location>
</feature>
<protein>
    <recommendedName>
        <fullName evidence="8">RuvB-like helicase</fullName>
        <ecNumber evidence="8">3.6.4.12</ecNumber>
    </recommendedName>
</protein>
<feature type="domain" description="AAA+ ATPase" evidence="10">
    <location>
        <begin position="109"/>
        <end position="415"/>
    </location>
</feature>
<keyword evidence="12" id="KW-1185">Reference proteome</keyword>
<keyword evidence="8" id="KW-0804">Transcription</keyword>
<gene>
    <name evidence="11" type="ORF">MTR67_049432</name>
</gene>
<comment type="subcellular location">
    <subcellularLocation>
        <location evidence="1">Nucleus</location>
    </subcellularLocation>
</comment>
<dbReference type="Gene3D" id="3.40.50.300">
    <property type="entry name" value="P-loop containing nucleotide triphosphate hydrolases"/>
    <property type="match status" value="1"/>
</dbReference>
<keyword evidence="3 8" id="KW-0547">Nucleotide-binding</keyword>
<dbReference type="GO" id="GO:0005634">
    <property type="term" value="C:nucleus"/>
    <property type="evidence" value="ECO:0007669"/>
    <property type="project" value="UniProtKB-SubCell"/>
</dbReference>
<dbReference type="GO" id="GO:0005524">
    <property type="term" value="F:ATP binding"/>
    <property type="evidence" value="ECO:0007669"/>
    <property type="project" value="UniProtKB-KW"/>
</dbReference>
<dbReference type="GO" id="GO:0016787">
    <property type="term" value="F:hydrolase activity"/>
    <property type="evidence" value="ECO:0007669"/>
    <property type="project" value="UniProtKB-KW"/>
</dbReference>
<keyword evidence="5 8" id="KW-0347">Helicase</keyword>
<dbReference type="InterPro" id="IPR042487">
    <property type="entry name" value="RuvBL1/2_DNA/RNA_bd_dom"/>
</dbReference>
<dbReference type="PANTHER" id="PTHR11093">
    <property type="entry name" value="RUVB-RELATED REPTIN AND PONTIN"/>
    <property type="match status" value="1"/>
</dbReference>
<keyword evidence="8" id="KW-0805">Transcription regulation</keyword>
<evidence type="ECO:0000259" key="10">
    <source>
        <dbReference type="SMART" id="SM00382"/>
    </source>
</evidence>
<dbReference type="InterPro" id="IPR027417">
    <property type="entry name" value="P-loop_NTPase"/>
</dbReference>
<proteinExistence type="inferred from homology"/>
<evidence type="ECO:0000313" key="12">
    <source>
        <dbReference type="Proteomes" id="UP001234989"/>
    </source>
</evidence>
<dbReference type="Pfam" id="PF17856">
    <property type="entry name" value="TIP49_C"/>
    <property type="match status" value="1"/>
</dbReference>
<evidence type="ECO:0000256" key="2">
    <source>
        <dbReference type="ARBA" id="ARBA00007519"/>
    </source>
</evidence>
<dbReference type="InterPro" id="IPR010339">
    <property type="entry name" value="TIP49_P-loop"/>
</dbReference>
<reference evidence="11" key="1">
    <citation type="submission" date="2023-08" db="EMBL/GenBank/DDBJ databases">
        <title>A de novo genome assembly of Solanum verrucosum Schlechtendal, a Mexican diploid species geographically isolated from the other diploid A-genome species in potato relatives.</title>
        <authorList>
            <person name="Hosaka K."/>
        </authorList>
    </citation>
    <scope>NUCLEOTIDE SEQUENCE</scope>
    <source>
        <tissue evidence="11">Young leaves</tissue>
    </source>
</reference>
<feature type="non-terminal residue" evidence="11">
    <location>
        <position position="1"/>
    </location>
</feature>
<sequence>KQDGPFSSFAIFSLQNLNGSPPLEKPQLNPRQLKKKKKKKKYIEKKNMKIEEVQSTIKNQRIATHTHIKGLGLEPNGTPLPLAAGFVGQAAAREAAGLVVDMIRQKKMAGRALLLAGPPGTGKTALALGISQELGSKVPFCPMVGSEVYSSEVKKTEVLMENFRRAIGLRIKENKEVYEGEASPLVTELSPEEGESVTGGYGKSISHVIIGLKTIKGTKQLKLDSTIYDALIKEKVAVGDVIYIESNSGAVKRVGRSDAFATEFDLEAEEYVPLPKGEVHKKKEIVQDVTLHDLDAANARPQGGQDILSLMGQMMKPRKTEITDKLRQEINKVVNRYVDEGVAELVPGVLFIDEVHMLDMECFSYLNRALECSLSPIVIFATNRGICTVRGTDMTSPHGIPLDLLDRLLIVRTETYGPAEMIQILAIRAQVEGLEIDEESLAYLGEIGQQASLRHAIQLLSPASVVAKMNGRDKICKVDLDEVNSLYLDAKSSARLLQEQQDRYIS</sequence>
<dbReference type="SMART" id="SM00382">
    <property type="entry name" value="AAA"/>
    <property type="match status" value="1"/>
</dbReference>
<evidence type="ECO:0000256" key="6">
    <source>
        <dbReference type="ARBA" id="ARBA00022840"/>
    </source>
</evidence>
<dbReference type="FunFam" id="2.40.50.360:FF:000001">
    <property type="entry name" value="RuvB-like helicase"/>
    <property type="match status" value="1"/>
</dbReference>
<dbReference type="FunFam" id="1.10.8.60:FF:000010">
    <property type="entry name" value="RuvB-like helicase"/>
    <property type="match status" value="1"/>
</dbReference>
<keyword evidence="4 8" id="KW-0378">Hydrolase</keyword>
<evidence type="ECO:0000256" key="4">
    <source>
        <dbReference type="ARBA" id="ARBA00022801"/>
    </source>
</evidence>
<dbReference type="GO" id="GO:0003678">
    <property type="term" value="F:DNA helicase activity"/>
    <property type="evidence" value="ECO:0007669"/>
    <property type="project" value="UniProtKB-EC"/>
</dbReference>
<dbReference type="AlphaFoldDB" id="A0AAF0V0E8"/>
<evidence type="ECO:0000256" key="9">
    <source>
        <dbReference type="SAM" id="MobiDB-lite"/>
    </source>
</evidence>
<dbReference type="InterPro" id="IPR041048">
    <property type="entry name" value="RuvB-like_C"/>
</dbReference>
<keyword evidence="7 8" id="KW-0539">Nucleus</keyword>
<dbReference type="EC" id="3.6.4.12" evidence="8"/>
<comment type="catalytic activity">
    <reaction evidence="8">
        <text>ATP + H2O = ADP + phosphate + H(+)</text>
        <dbReference type="Rhea" id="RHEA:13065"/>
        <dbReference type="ChEBI" id="CHEBI:15377"/>
        <dbReference type="ChEBI" id="CHEBI:15378"/>
        <dbReference type="ChEBI" id="CHEBI:30616"/>
        <dbReference type="ChEBI" id="CHEBI:43474"/>
        <dbReference type="ChEBI" id="CHEBI:456216"/>
        <dbReference type="EC" id="3.6.4.12"/>
    </reaction>
</comment>
<evidence type="ECO:0000256" key="7">
    <source>
        <dbReference type="ARBA" id="ARBA00023242"/>
    </source>
</evidence>
<dbReference type="EMBL" id="CP133622">
    <property type="protein sequence ID" value="WMV56047.1"/>
    <property type="molecule type" value="Genomic_DNA"/>
</dbReference>
<dbReference type="Gene3D" id="2.40.50.360">
    <property type="entry name" value="RuvB-like helicase, domain II"/>
    <property type="match status" value="1"/>
</dbReference>
<evidence type="ECO:0000256" key="8">
    <source>
        <dbReference type="RuleBase" id="RU363048"/>
    </source>
</evidence>